<dbReference type="AlphaFoldDB" id="A0A8J5HL18"/>
<dbReference type="PANTHER" id="PTHR24326">
    <property type="entry name" value="HOMEOBOX-LEUCINE ZIPPER PROTEIN"/>
    <property type="match status" value="1"/>
</dbReference>
<evidence type="ECO:0000259" key="12">
    <source>
        <dbReference type="PROSITE" id="PS50071"/>
    </source>
</evidence>
<feature type="DNA-binding region" description="Homeobox" evidence="7">
    <location>
        <begin position="50"/>
        <end position="109"/>
    </location>
</feature>
<evidence type="ECO:0000256" key="5">
    <source>
        <dbReference type="ARBA" id="ARBA00023242"/>
    </source>
</evidence>
<accession>A0A8J5HL18</accession>
<keyword evidence="2 9" id="KW-0805">Transcription regulation</keyword>
<evidence type="ECO:0000256" key="7">
    <source>
        <dbReference type="PROSITE-ProRule" id="PRU00108"/>
    </source>
</evidence>
<comment type="subcellular location">
    <subcellularLocation>
        <location evidence="1 7 8">Nucleus</location>
    </subcellularLocation>
</comment>
<evidence type="ECO:0000256" key="2">
    <source>
        <dbReference type="ARBA" id="ARBA00023015"/>
    </source>
</evidence>
<dbReference type="OrthoDB" id="6159439at2759"/>
<dbReference type="PROSITE" id="PS00027">
    <property type="entry name" value="HOMEOBOX_1"/>
    <property type="match status" value="1"/>
</dbReference>
<dbReference type="GO" id="GO:0000976">
    <property type="term" value="F:transcription cis-regulatory region binding"/>
    <property type="evidence" value="ECO:0007669"/>
    <property type="project" value="UniProtKB-ARBA"/>
</dbReference>
<evidence type="ECO:0000256" key="9">
    <source>
        <dbReference type="RuleBase" id="RU369038"/>
    </source>
</evidence>
<gene>
    <name evidence="13" type="ORF">ZIOFF_016247</name>
</gene>
<keyword evidence="4 9" id="KW-0804">Transcription</keyword>
<feature type="domain" description="Homeobox" evidence="12">
    <location>
        <begin position="48"/>
        <end position="108"/>
    </location>
</feature>
<dbReference type="PROSITE" id="PS50071">
    <property type="entry name" value="HOMEOBOX_2"/>
    <property type="match status" value="1"/>
</dbReference>
<evidence type="ECO:0000256" key="8">
    <source>
        <dbReference type="RuleBase" id="RU000682"/>
    </source>
</evidence>
<dbReference type="InterPro" id="IPR001356">
    <property type="entry name" value="HD"/>
</dbReference>
<evidence type="ECO:0000256" key="1">
    <source>
        <dbReference type="ARBA" id="ARBA00004123"/>
    </source>
</evidence>
<evidence type="ECO:0000256" key="6">
    <source>
        <dbReference type="ARBA" id="ARBA00025748"/>
    </source>
</evidence>
<feature type="compositionally biased region" description="Acidic residues" evidence="11">
    <location>
        <begin position="35"/>
        <end position="44"/>
    </location>
</feature>
<dbReference type="Pfam" id="PF00046">
    <property type="entry name" value="Homeodomain"/>
    <property type="match status" value="1"/>
</dbReference>
<evidence type="ECO:0000313" key="13">
    <source>
        <dbReference type="EMBL" id="KAG6526265.1"/>
    </source>
</evidence>
<reference evidence="13 14" key="1">
    <citation type="submission" date="2020-08" db="EMBL/GenBank/DDBJ databases">
        <title>Plant Genome Project.</title>
        <authorList>
            <person name="Zhang R.-G."/>
        </authorList>
    </citation>
    <scope>NUCLEOTIDE SEQUENCE [LARGE SCALE GENOMIC DNA]</scope>
    <source>
        <tissue evidence="13">Rhizome</tissue>
    </source>
</reference>
<dbReference type="EMBL" id="JACMSC010000004">
    <property type="protein sequence ID" value="KAG6526265.1"/>
    <property type="molecule type" value="Genomic_DNA"/>
</dbReference>
<dbReference type="GO" id="GO:0005634">
    <property type="term" value="C:nucleus"/>
    <property type="evidence" value="ECO:0007669"/>
    <property type="project" value="UniProtKB-SubCell"/>
</dbReference>
<organism evidence="13 14">
    <name type="scientific">Zingiber officinale</name>
    <name type="common">Ginger</name>
    <name type="synonym">Amomum zingiber</name>
    <dbReference type="NCBI Taxonomy" id="94328"/>
    <lineage>
        <taxon>Eukaryota</taxon>
        <taxon>Viridiplantae</taxon>
        <taxon>Streptophyta</taxon>
        <taxon>Embryophyta</taxon>
        <taxon>Tracheophyta</taxon>
        <taxon>Spermatophyta</taxon>
        <taxon>Magnoliopsida</taxon>
        <taxon>Liliopsida</taxon>
        <taxon>Zingiberales</taxon>
        <taxon>Zingiberaceae</taxon>
        <taxon>Zingiber</taxon>
    </lineage>
</organism>
<name>A0A8J5HL18_ZINOF</name>
<feature type="coiled-coil region" evidence="10">
    <location>
        <begin position="121"/>
        <end position="155"/>
    </location>
</feature>
<dbReference type="InterPro" id="IPR003106">
    <property type="entry name" value="Leu_zip_homeo"/>
</dbReference>
<comment type="caution">
    <text evidence="13">The sequence shown here is derived from an EMBL/GenBank/DDBJ whole genome shotgun (WGS) entry which is preliminary data.</text>
</comment>
<keyword evidence="5 7" id="KW-0539">Nucleus</keyword>
<protein>
    <recommendedName>
        <fullName evidence="9">Homeobox-leucine zipper protein</fullName>
    </recommendedName>
    <alternativeName>
        <fullName evidence="9">HD-ZIP protein</fullName>
    </alternativeName>
    <alternativeName>
        <fullName evidence="9">Homeodomain transcription factor</fullName>
    </alternativeName>
</protein>
<evidence type="ECO:0000256" key="11">
    <source>
        <dbReference type="SAM" id="MobiDB-lite"/>
    </source>
</evidence>
<sequence length="250" mass="28577">MTAGRRFLGSWPPVNFQDRAMSSFKRPLFKPIELEDMTAEDGSDDSSSRHREKKRRLTAEQVQFLEKSFESENKLEPDRKFQLAKVLGVEQRQIAIWFQNRRARWRTKQLEKDCEALRSSYGSLKADHECLLKEKQKLEAKVLFLTEKLLLKERNGGSEPFELIKHPESSLNAGIKPSNSTILDFRSPPPYADEDGCCMLMELAGSANALKLSNFDGSQIGELDDANDYSFLGLDEDIEDDNSCSYGLLW</sequence>
<evidence type="ECO:0000256" key="3">
    <source>
        <dbReference type="ARBA" id="ARBA00023125"/>
    </source>
</evidence>
<dbReference type="FunFam" id="1.10.10.60:FF:000144">
    <property type="entry name" value="homeobox-leucine zipper protein ATHB-6-like"/>
    <property type="match status" value="1"/>
</dbReference>
<dbReference type="PANTHER" id="PTHR24326:SF606">
    <property type="entry name" value="HOMEOBOX-LEUCINE ZIPPER PROTEIN ATHB-54"/>
    <property type="match status" value="1"/>
</dbReference>
<proteinExistence type="inferred from homology"/>
<comment type="similarity">
    <text evidence="6 9">Belongs to the HD-ZIP homeobox family. Class I subfamily.</text>
</comment>
<dbReference type="CDD" id="cd00086">
    <property type="entry name" value="homeodomain"/>
    <property type="match status" value="1"/>
</dbReference>
<feature type="region of interest" description="Disordered" evidence="11">
    <location>
        <begin position="35"/>
        <end position="55"/>
    </location>
</feature>
<comment type="function">
    <text evidence="9">Transcription factor.</text>
</comment>
<keyword evidence="10" id="KW-0175">Coiled coil</keyword>
<evidence type="ECO:0000313" key="14">
    <source>
        <dbReference type="Proteomes" id="UP000734854"/>
    </source>
</evidence>
<evidence type="ECO:0000256" key="10">
    <source>
        <dbReference type="SAM" id="Coils"/>
    </source>
</evidence>
<dbReference type="InterPro" id="IPR045224">
    <property type="entry name" value="HDZip_class_I_plant"/>
</dbReference>
<keyword evidence="7 8" id="KW-0371">Homeobox</keyword>
<keyword evidence="14" id="KW-1185">Reference proteome</keyword>
<dbReference type="Proteomes" id="UP000734854">
    <property type="component" value="Unassembled WGS sequence"/>
</dbReference>
<dbReference type="GO" id="GO:0000981">
    <property type="term" value="F:DNA-binding transcription factor activity, RNA polymerase II-specific"/>
    <property type="evidence" value="ECO:0007669"/>
    <property type="project" value="UniProtKB-UniRule"/>
</dbReference>
<dbReference type="InterPro" id="IPR017970">
    <property type="entry name" value="Homeobox_CS"/>
</dbReference>
<dbReference type="SMART" id="SM00389">
    <property type="entry name" value="HOX"/>
    <property type="match status" value="1"/>
</dbReference>
<dbReference type="Pfam" id="PF02183">
    <property type="entry name" value="HALZ"/>
    <property type="match status" value="1"/>
</dbReference>
<evidence type="ECO:0000256" key="4">
    <source>
        <dbReference type="ARBA" id="ARBA00023163"/>
    </source>
</evidence>
<keyword evidence="3 7" id="KW-0238">DNA-binding</keyword>
<dbReference type="GO" id="GO:0045893">
    <property type="term" value="P:positive regulation of DNA-templated transcription"/>
    <property type="evidence" value="ECO:0007669"/>
    <property type="project" value="TreeGrafter"/>
</dbReference>